<comment type="caution">
    <text evidence="8">The sequence shown here is derived from an EMBL/GenBank/DDBJ whole genome shotgun (WGS) entry which is preliminary data.</text>
</comment>
<dbReference type="AlphaFoldDB" id="A0A7W8M433"/>
<dbReference type="InterPro" id="IPR050351">
    <property type="entry name" value="BphY/WalK/GraS-like"/>
</dbReference>
<keyword evidence="9" id="KW-1185">Reference proteome</keyword>
<keyword evidence="6" id="KW-0902">Two-component regulatory system</keyword>
<dbReference type="PROSITE" id="PS50109">
    <property type="entry name" value="HIS_KIN"/>
    <property type="match status" value="1"/>
</dbReference>
<proteinExistence type="predicted"/>
<name>A0A7W8M433_9FIRM</name>
<organism evidence="8 9">
    <name type="scientific">Catenibacillus scindens</name>
    <dbReference type="NCBI Taxonomy" id="673271"/>
    <lineage>
        <taxon>Bacteria</taxon>
        <taxon>Bacillati</taxon>
        <taxon>Bacillota</taxon>
        <taxon>Clostridia</taxon>
        <taxon>Lachnospirales</taxon>
        <taxon>Lachnospiraceae</taxon>
        <taxon>Catenibacillus</taxon>
    </lineage>
</organism>
<evidence type="ECO:0000256" key="1">
    <source>
        <dbReference type="ARBA" id="ARBA00000085"/>
    </source>
</evidence>
<sequence length="119" mass="13412">MSICNVRSSVLSSRENHWLKEKVFTNVSGNAVAYSPVGAVITVTQKDEVFSVENTGVHIAEEDLERIFTPFYRVDKSRNRNSGGSGLGLYITKTILDHHEIVYNMVNTKNGVKFMAFLW</sequence>
<reference evidence="8 9" key="1">
    <citation type="submission" date="2020-08" db="EMBL/GenBank/DDBJ databases">
        <title>Genomic Encyclopedia of Type Strains, Phase IV (KMG-IV): sequencing the most valuable type-strain genomes for metagenomic binning, comparative biology and taxonomic classification.</title>
        <authorList>
            <person name="Goeker M."/>
        </authorList>
    </citation>
    <scope>NUCLEOTIDE SEQUENCE [LARGE SCALE GENOMIC DNA]</scope>
    <source>
        <strain evidence="8 9">DSM 106146</strain>
    </source>
</reference>
<dbReference type="GO" id="GO:0005886">
    <property type="term" value="C:plasma membrane"/>
    <property type="evidence" value="ECO:0007669"/>
    <property type="project" value="TreeGrafter"/>
</dbReference>
<dbReference type="EMBL" id="JACHFW010000002">
    <property type="protein sequence ID" value="MBB5263723.1"/>
    <property type="molecule type" value="Genomic_DNA"/>
</dbReference>
<dbReference type="Gene3D" id="3.30.565.10">
    <property type="entry name" value="Histidine kinase-like ATPase, C-terminal domain"/>
    <property type="match status" value="1"/>
</dbReference>
<dbReference type="InterPro" id="IPR005467">
    <property type="entry name" value="His_kinase_dom"/>
</dbReference>
<gene>
    <name evidence="8" type="ORF">HNP82_000821</name>
</gene>
<evidence type="ECO:0000256" key="4">
    <source>
        <dbReference type="ARBA" id="ARBA00022679"/>
    </source>
</evidence>
<dbReference type="SMART" id="SM00387">
    <property type="entry name" value="HATPase_c"/>
    <property type="match status" value="1"/>
</dbReference>
<evidence type="ECO:0000256" key="5">
    <source>
        <dbReference type="ARBA" id="ARBA00022777"/>
    </source>
</evidence>
<protein>
    <recommendedName>
        <fullName evidence="3">histidine kinase</fullName>
        <ecNumber evidence="3">2.7.13.3</ecNumber>
    </recommendedName>
</protein>
<evidence type="ECO:0000259" key="7">
    <source>
        <dbReference type="PROSITE" id="PS50109"/>
    </source>
</evidence>
<evidence type="ECO:0000256" key="6">
    <source>
        <dbReference type="ARBA" id="ARBA00023012"/>
    </source>
</evidence>
<keyword evidence="4" id="KW-0808">Transferase</keyword>
<dbReference type="GO" id="GO:0016036">
    <property type="term" value="P:cellular response to phosphate starvation"/>
    <property type="evidence" value="ECO:0007669"/>
    <property type="project" value="TreeGrafter"/>
</dbReference>
<feature type="domain" description="Histidine kinase" evidence="7">
    <location>
        <begin position="21"/>
        <end position="119"/>
    </location>
</feature>
<comment type="subcellular location">
    <subcellularLocation>
        <location evidence="2">Membrane</location>
    </subcellularLocation>
</comment>
<dbReference type="PRINTS" id="PR00344">
    <property type="entry name" value="BCTRLSENSOR"/>
</dbReference>
<dbReference type="GO" id="GO:0000155">
    <property type="term" value="F:phosphorelay sensor kinase activity"/>
    <property type="evidence" value="ECO:0007669"/>
    <property type="project" value="TreeGrafter"/>
</dbReference>
<dbReference type="InterPro" id="IPR004358">
    <property type="entry name" value="Sig_transdc_His_kin-like_C"/>
</dbReference>
<dbReference type="Proteomes" id="UP000543642">
    <property type="component" value="Unassembled WGS sequence"/>
</dbReference>
<evidence type="ECO:0000313" key="9">
    <source>
        <dbReference type="Proteomes" id="UP000543642"/>
    </source>
</evidence>
<comment type="catalytic activity">
    <reaction evidence="1">
        <text>ATP + protein L-histidine = ADP + protein N-phospho-L-histidine.</text>
        <dbReference type="EC" id="2.7.13.3"/>
    </reaction>
</comment>
<evidence type="ECO:0000256" key="3">
    <source>
        <dbReference type="ARBA" id="ARBA00012438"/>
    </source>
</evidence>
<keyword evidence="5 8" id="KW-0418">Kinase</keyword>
<accession>A0A7W8M433</accession>
<dbReference type="GO" id="GO:0004721">
    <property type="term" value="F:phosphoprotein phosphatase activity"/>
    <property type="evidence" value="ECO:0007669"/>
    <property type="project" value="TreeGrafter"/>
</dbReference>
<dbReference type="SUPFAM" id="SSF55874">
    <property type="entry name" value="ATPase domain of HSP90 chaperone/DNA topoisomerase II/histidine kinase"/>
    <property type="match status" value="1"/>
</dbReference>
<dbReference type="InterPro" id="IPR003594">
    <property type="entry name" value="HATPase_dom"/>
</dbReference>
<dbReference type="InterPro" id="IPR036890">
    <property type="entry name" value="HATPase_C_sf"/>
</dbReference>
<evidence type="ECO:0000256" key="2">
    <source>
        <dbReference type="ARBA" id="ARBA00004370"/>
    </source>
</evidence>
<dbReference type="PANTHER" id="PTHR45453:SF3">
    <property type="entry name" value="HISTIDINE KINASE"/>
    <property type="match status" value="1"/>
</dbReference>
<dbReference type="PANTHER" id="PTHR45453">
    <property type="entry name" value="PHOSPHATE REGULON SENSOR PROTEIN PHOR"/>
    <property type="match status" value="1"/>
</dbReference>
<dbReference type="EC" id="2.7.13.3" evidence="3"/>
<evidence type="ECO:0000313" key="8">
    <source>
        <dbReference type="EMBL" id="MBB5263723.1"/>
    </source>
</evidence>
<dbReference type="Pfam" id="PF02518">
    <property type="entry name" value="HATPase_c"/>
    <property type="match status" value="1"/>
</dbReference>
<dbReference type="RefSeq" id="WP_207720546.1">
    <property type="nucleotide sequence ID" value="NZ_JACHFW010000002.1"/>
</dbReference>